<evidence type="ECO:0000256" key="1">
    <source>
        <dbReference type="SAM" id="MobiDB-lite"/>
    </source>
</evidence>
<dbReference type="EMBL" id="BAABKM010000002">
    <property type="protein sequence ID" value="GAA4699091.1"/>
    <property type="molecule type" value="Genomic_DNA"/>
</dbReference>
<sequence>MTPDDLGPMPDPVIEPGEPNPGGVDALQDDSGPIAIPDLTPDENPALDDKAPETVKKEVSDSEDTSTEATESGDGDETDHQPEKESPA</sequence>
<dbReference type="Proteomes" id="UP001499974">
    <property type="component" value="Unassembled WGS sequence"/>
</dbReference>
<keyword evidence="3" id="KW-1185">Reference proteome</keyword>
<evidence type="ECO:0000313" key="2">
    <source>
        <dbReference type="EMBL" id="GAA4699091.1"/>
    </source>
</evidence>
<protein>
    <submittedName>
        <fullName evidence="2">Uncharacterized protein</fullName>
    </submittedName>
</protein>
<organism evidence="2 3">
    <name type="scientific">Nocardioides conyzicola</name>
    <dbReference type="NCBI Taxonomy" id="1651781"/>
    <lineage>
        <taxon>Bacteria</taxon>
        <taxon>Bacillati</taxon>
        <taxon>Actinomycetota</taxon>
        <taxon>Actinomycetes</taxon>
        <taxon>Propionibacteriales</taxon>
        <taxon>Nocardioidaceae</taxon>
        <taxon>Nocardioides</taxon>
    </lineage>
</organism>
<feature type="region of interest" description="Disordered" evidence="1">
    <location>
        <begin position="1"/>
        <end position="88"/>
    </location>
</feature>
<dbReference type="RefSeq" id="WP_345520546.1">
    <property type="nucleotide sequence ID" value="NZ_BAABKM010000002.1"/>
</dbReference>
<comment type="caution">
    <text evidence="2">The sequence shown here is derived from an EMBL/GenBank/DDBJ whole genome shotgun (WGS) entry which is preliminary data.</text>
</comment>
<proteinExistence type="predicted"/>
<feature type="compositionally biased region" description="Acidic residues" evidence="1">
    <location>
        <begin position="61"/>
        <end position="77"/>
    </location>
</feature>
<name>A0ABP8X2G9_9ACTN</name>
<gene>
    <name evidence="2" type="ORF">GCM10023349_14190</name>
</gene>
<accession>A0ABP8X2G9</accession>
<evidence type="ECO:0000313" key="3">
    <source>
        <dbReference type="Proteomes" id="UP001499974"/>
    </source>
</evidence>
<feature type="compositionally biased region" description="Basic and acidic residues" evidence="1">
    <location>
        <begin position="47"/>
        <end position="60"/>
    </location>
</feature>
<reference evidence="3" key="1">
    <citation type="journal article" date="2019" name="Int. J. Syst. Evol. Microbiol.">
        <title>The Global Catalogue of Microorganisms (GCM) 10K type strain sequencing project: providing services to taxonomists for standard genome sequencing and annotation.</title>
        <authorList>
            <consortium name="The Broad Institute Genomics Platform"/>
            <consortium name="The Broad Institute Genome Sequencing Center for Infectious Disease"/>
            <person name="Wu L."/>
            <person name="Ma J."/>
        </authorList>
    </citation>
    <scope>NUCLEOTIDE SEQUENCE [LARGE SCALE GENOMIC DNA]</scope>
    <source>
        <strain evidence="3">JCM 18531</strain>
    </source>
</reference>
<feature type="compositionally biased region" description="Basic and acidic residues" evidence="1">
    <location>
        <begin position="78"/>
        <end position="88"/>
    </location>
</feature>